<dbReference type="RefSeq" id="WP_164056034.1">
    <property type="nucleotide sequence ID" value="NZ_CP048632.1"/>
</dbReference>
<accession>A0A7L5BD97</accession>
<evidence type="ECO:0000313" key="3">
    <source>
        <dbReference type="Proteomes" id="UP000464865"/>
    </source>
</evidence>
<name>A0A7L5BD97_9HYPH</name>
<sequence length="192" mass="21408">MTALEEIKKALEGVGPLKVEFTPDCDEFNAIIAPINEDYDGTFFTVIGCGDKQDKLGGFMAIAVNAMPELLSTLESLQRENDILRASRDGYAKQRDEILRLYDEERISCIREAKLATDMATDCNDAQARAEAAEAEVKRLEDVIEPFRAVSKDWVDENGWTDVACQNDRIVEWFGPSDFRALASTGGEHHAE</sequence>
<keyword evidence="3" id="KW-1185">Reference proteome</keyword>
<reference evidence="2 3" key="1">
    <citation type="submission" date="2020-02" db="EMBL/GenBank/DDBJ databases">
        <title>Plant-Promoting Endophytic Bacterium Rhizobium oryzihabitans sp. nov., Isolated from the Root of Rice.</title>
        <authorList>
            <person name="zhao J."/>
            <person name="Zhang G."/>
        </authorList>
    </citation>
    <scope>NUCLEOTIDE SEQUENCE [LARGE SCALE GENOMIC DNA]</scope>
    <source>
        <strain evidence="2 3">M15</strain>
    </source>
</reference>
<gene>
    <name evidence="2" type="ORF">G3A56_01500</name>
</gene>
<dbReference type="Proteomes" id="UP000464865">
    <property type="component" value="Chromosome M15-11"/>
</dbReference>
<protein>
    <recommendedName>
        <fullName evidence="4">Ead/Ea22-like family protein</fullName>
    </recommendedName>
</protein>
<dbReference type="EMBL" id="CP048632">
    <property type="protein sequence ID" value="QIB36835.1"/>
    <property type="molecule type" value="Genomic_DNA"/>
</dbReference>
<dbReference type="KEGG" id="roy:G3A56_01500"/>
<evidence type="ECO:0000313" key="2">
    <source>
        <dbReference type="EMBL" id="QIB36835.1"/>
    </source>
</evidence>
<dbReference type="AlphaFoldDB" id="A0A7L5BD97"/>
<evidence type="ECO:0008006" key="4">
    <source>
        <dbReference type="Google" id="ProtNLM"/>
    </source>
</evidence>
<evidence type="ECO:0000256" key="1">
    <source>
        <dbReference type="SAM" id="Coils"/>
    </source>
</evidence>
<feature type="coiled-coil region" evidence="1">
    <location>
        <begin position="74"/>
        <end position="143"/>
    </location>
</feature>
<organism evidence="2 3">
    <name type="scientific">Rhizobium oryzihabitans</name>
    <dbReference type="NCBI Taxonomy" id="2267833"/>
    <lineage>
        <taxon>Bacteria</taxon>
        <taxon>Pseudomonadati</taxon>
        <taxon>Pseudomonadota</taxon>
        <taxon>Alphaproteobacteria</taxon>
        <taxon>Hyphomicrobiales</taxon>
        <taxon>Rhizobiaceae</taxon>
        <taxon>Rhizobium/Agrobacterium group</taxon>
        <taxon>Rhizobium</taxon>
    </lineage>
</organism>
<keyword evidence="1" id="KW-0175">Coiled coil</keyword>
<proteinExistence type="predicted"/>